<keyword evidence="3" id="KW-0732">Signal</keyword>
<dbReference type="OrthoDB" id="6382835at2759"/>
<dbReference type="EMBL" id="JADBJN010000003">
    <property type="protein sequence ID" value="KAG5673174.1"/>
    <property type="molecule type" value="Genomic_DNA"/>
</dbReference>
<sequence>MKLFIALAVFVGVANAYSAHSYVKRTDGHGYHNHHGYHHEAAAPLLIAQPVVYGAHAEHSWNPIYTSGYAPDYHKDYYHYPKYKFEYGVKDAHTGDHKSQWEVRDGDVVKGEYTLDEADGTKRVVSYEASDKTGFNAVVKKIGHAHHYPAHHTYQPYAYGSGYGYGHY</sequence>
<dbReference type="AlphaFoldDB" id="A0A9J6BV66"/>
<feature type="signal peptide" evidence="3">
    <location>
        <begin position="1"/>
        <end position="16"/>
    </location>
</feature>
<dbReference type="GO" id="GO:0042302">
    <property type="term" value="F:structural constituent of cuticle"/>
    <property type="evidence" value="ECO:0007669"/>
    <property type="project" value="UniProtKB-UniRule"/>
</dbReference>
<evidence type="ECO:0008006" key="6">
    <source>
        <dbReference type="Google" id="ProtNLM"/>
    </source>
</evidence>
<dbReference type="Pfam" id="PF00379">
    <property type="entry name" value="Chitin_bind_4"/>
    <property type="match status" value="1"/>
</dbReference>
<name>A0A9J6BV66_POLVA</name>
<dbReference type="GO" id="GO:0005615">
    <property type="term" value="C:extracellular space"/>
    <property type="evidence" value="ECO:0007669"/>
    <property type="project" value="TreeGrafter"/>
</dbReference>
<dbReference type="PANTHER" id="PTHR12236">
    <property type="entry name" value="STRUCTURAL CONTITUENT OF CUTICLE"/>
    <property type="match status" value="1"/>
</dbReference>
<proteinExistence type="predicted"/>
<reference evidence="4" key="1">
    <citation type="submission" date="2021-03" db="EMBL/GenBank/DDBJ databases">
        <title>Chromosome level genome of the anhydrobiotic midge Polypedilum vanderplanki.</title>
        <authorList>
            <person name="Yoshida Y."/>
            <person name="Kikawada T."/>
            <person name="Gusev O."/>
        </authorList>
    </citation>
    <scope>NUCLEOTIDE SEQUENCE</scope>
    <source>
        <strain evidence="4">NIAS01</strain>
        <tissue evidence="4">Whole body or cell culture</tissue>
    </source>
</reference>
<dbReference type="PROSITE" id="PS51155">
    <property type="entry name" value="CHIT_BIND_RR_2"/>
    <property type="match status" value="1"/>
</dbReference>
<accession>A0A9J6BV66</accession>
<dbReference type="Proteomes" id="UP001107558">
    <property type="component" value="Chromosome 3"/>
</dbReference>
<keyword evidence="5" id="KW-1185">Reference proteome</keyword>
<evidence type="ECO:0000313" key="4">
    <source>
        <dbReference type="EMBL" id="KAG5673174.1"/>
    </source>
</evidence>
<feature type="chain" id="PRO_5039943612" description="Cuticular protein" evidence="3">
    <location>
        <begin position="17"/>
        <end position="168"/>
    </location>
</feature>
<evidence type="ECO:0000256" key="3">
    <source>
        <dbReference type="SAM" id="SignalP"/>
    </source>
</evidence>
<evidence type="ECO:0000313" key="5">
    <source>
        <dbReference type="Proteomes" id="UP001107558"/>
    </source>
</evidence>
<dbReference type="PANTHER" id="PTHR12236:SF76">
    <property type="entry name" value="ADULT-SPECIFIC CUTICULAR PROTEIN ACP-20-LIKE PROTEIN"/>
    <property type="match status" value="1"/>
</dbReference>
<comment type="caution">
    <text evidence="4">The sequence shown here is derived from an EMBL/GenBank/DDBJ whole genome shotgun (WGS) entry which is preliminary data.</text>
</comment>
<keyword evidence="1 2" id="KW-0193">Cuticle</keyword>
<dbReference type="InterPro" id="IPR051217">
    <property type="entry name" value="Insect_Cuticle_Struc_Prot"/>
</dbReference>
<dbReference type="InterPro" id="IPR000618">
    <property type="entry name" value="Insect_cuticle"/>
</dbReference>
<organism evidence="4 5">
    <name type="scientific">Polypedilum vanderplanki</name>
    <name type="common">Sleeping chironomid midge</name>
    <dbReference type="NCBI Taxonomy" id="319348"/>
    <lineage>
        <taxon>Eukaryota</taxon>
        <taxon>Metazoa</taxon>
        <taxon>Ecdysozoa</taxon>
        <taxon>Arthropoda</taxon>
        <taxon>Hexapoda</taxon>
        <taxon>Insecta</taxon>
        <taxon>Pterygota</taxon>
        <taxon>Neoptera</taxon>
        <taxon>Endopterygota</taxon>
        <taxon>Diptera</taxon>
        <taxon>Nematocera</taxon>
        <taxon>Chironomoidea</taxon>
        <taxon>Chironomidae</taxon>
        <taxon>Chironominae</taxon>
        <taxon>Polypedilum</taxon>
        <taxon>Polypedilum</taxon>
    </lineage>
</organism>
<protein>
    <recommendedName>
        <fullName evidence="6">Cuticular protein</fullName>
    </recommendedName>
</protein>
<dbReference type="GO" id="GO:0031012">
    <property type="term" value="C:extracellular matrix"/>
    <property type="evidence" value="ECO:0007669"/>
    <property type="project" value="TreeGrafter"/>
</dbReference>
<dbReference type="PRINTS" id="PR00947">
    <property type="entry name" value="CUTICLE"/>
</dbReference>
<evidence type="ECO:0000256" key="1">
    <source>
        <dbReference type="ARBA" id="ARBA00022460"/>
    </source>
</evidence>
<gene>
    <name evidence="4" type="ORF">PVAND_003241</name>
</gene>
<evidence type="ECO:0000256" key="2">
    <source>
        <dbReference type="PROSITE-ProRule" id="PRU00497"/>
    </source>
</evidence>